<dbReference type="AlphaFoldDB" id="A0A9P8KV90"/>
<reference evidence="2 3" key="1">
    <citation type="submission" date="2021-08" db="EMBL/GenBank/DDBJ databases">
        <title>The highly contiguous genome resource for Trichoderma semiorbis FJ059, a fungal antagonistic to plant pathogens.</title>
        <authorList>
            <person name="Liu T."/>
        </authorList>
    </citation>
    <scope>NUCLEOTIDE SEQUENCE [LARGE SCALE GENOMIC DNA]</scope>
    <source>
        <strain evidence="2 3">FJ059</strain>
    </source>
</reference>
<evidence type="ECO:0000256" key="1">
    <source>
        <dbReference type="SAM" id="MobiDB-lite"/>
    </source>
</evidence>
<organism evidence="2 3">
    <name type="scientific">Trichoderma semiorbis</name>
    <dbReference type="NCBI Taxonomy" id="1491008"/>
    <lineage>
        <taxon>Eukaryota</taxon>
        <taxon>Fungi</taxon>
        <taxon>Dikarya</taxon>
        <taxon>Ascomycota</taxon>
        <taxon>Pezizomycotina</taxon>
        <taxon>Sordariomycetes</taxon>
        <taxon>Hypocreomycetidae</taxon>
        <taxon>Hypocreales</taxon>
        <taxon>Hypocreaceae</taxon>
        <taxon>Trichoderma</taxon>
    </lineage>
</organism>
<evidence type="ECO:0000313" key="2">
    <source>
        <dbReference type="EMBL" id="KAH0527766.1"/>
    </source>
</evidence>
<feature type="region of interest" description="Disordered" evidence="1">
    <location>
        <begin position="1"/>
        <end position="27"/>
    </location>
</feature>
<accession>A0A9P8KV90</accession>
<feature type="compositionally biased region" description="Basic and acidic residues" evidence="1">
    <location>
        <begin position="7"/>
        <end position="21"/>
    </location>
</feature>
<gene>
    <name evidence="2" type="ORF">TsFJ059_002712</name>
</gene>
<protein>
    <submittedName>
        <fullName evidence="2">Uncharacterized protein</fullName>
    </submittedName>
</protein>
<sequence length="101" mass="11168">MTKHPQRKYDGHEEPLREKAQHSPLRGSALSSAFLQPSKNLATSDMCAGPAYSYQYYAFSPSKGHEPPARSARSPVSQQIGTMYCLVCITGIRSCTEVLYV</sequence>
<dbReference type="Proteomes" id="UP000826573">
    <property type="component" value="Unassembled WGS sequence"/>
</dbReference>
<keyword evidence="3" id="KW-1185">Reference proteome</keyword>
<evidence type="ECO:0000313" key="3">
    <source>
        <dbReference type="Proteomes" id="UP000826573"/>
    </source>
</evidence>
<dbReference type="EMBL" id="JAIMJC010000003">
    <property type="protein sequence ID" value="KAH0527766.1"/>
    <property type="molecule type" value="Genomic_DNA"/>
</dbReference>
<comment type="caution">
    <text evidence="2">The sequence shown here is derived from an EMBL/GenBank/DDBJ whole genome shotgun (WGS) entry which is preliminary data.</text>
</comment>
<proteinExistence type="predicted"/>
<name>A0A9P8KV90_9HYPO</name>